<evidence type="ECO:0000259" key="11">
    <source>
        <dbReference type="Pfam" id="PF07730"/>
    </source>
</evidence>
<proteinExistence type="predicted"/>
<evidence type="ECO:0000256" key="9">
    <source>
        <dbReference type="SAM" id="Phobius"/>
    </source>
</evidence>
<evidence type="ECO:0000256" key="2">
    <source>
        <dbReference type="ARBA" id="ARBA00012438"/>
    </source>
</evidence>
<dbReference type="GO" id="GO:0016301">
    <property type="term" value="F:kinase activity"/>
    <property type="evidence" value="ECO:0007669"/>
    <property type="project" value="UniProtKB-KW"/>
</dbReference>
<accession>A0ABS9KV57</accession>
<evidence type="ECO:0000256" key="3">
    <source>
        <dbReference type="ARBA" id="ARBA00022553"/>
    </source>
</evidence>
<name>A0ABS9KV57_9BACT</name>
<dbReference type="Proteomes" id="UP001165367">
    <property type="component" value="Unassembled WGS sequence"/>
</dbReference>
<keyword evidence="9" id="KW-0812">Transmembrane</keyword>
<feature type="domain" description="Signal transduction histidine kinase subgroup 3 dimerisation and phosphoacceptor" evidence="11">
    <location>
        <begin position="63"/>
        <end position="123"/>
    </location>
</feature>
<feature type="domain" description="Histidine kinase/HSP90-like ATPase" evidence="10">
    <location>
        <begin position="167"/>
        <end position="218"/>
    </location>
</feature>
<feature type="transmembrane region" description="Helical" evidence="9">
    <location>
        <begin position="6"/>
        <end position="26"/>
    </location>
</feature>
<keyword evidence="3" id="KW-0597">Phosphoprotein</keyword>
<dbReference type="Gene3D" id="3.30.565.10">
    <property type="entry name" value="Histidine kinase-like ATPase, C-terminal domain"/>
    <property type="match status" value="1"/>
</dbReference>
<evidence type="ECO:0000256" key="5">
    <source>
        <dbReference type="ARBA" id="ARBA00022741"/>
    </source>
</evidence>
<keyword evidence="7" id="KW-0067">ATP-binding</keyword>
<dbReference type="Gene3D" id="1.20.5.1930">
    <property type="match status" value="1"/>
</dbReference>
<dbReference type="PANTHER" id="PTHR24421:SF10">
    <property type="entry name" value="NITRATE_NITRITE SENSOR PROTEIN NARQ"/>
    <property type="match status" value="1"/>
</dbReference>
<dbReference type="SUPFAM" id="SSF55874">
    <property type="entry name" value="ATPase domain of HSP90 chaperone/DNA topoisomerase II/histidine kinase"/>
    <property type="match status" value="1"/>
</dbReference>
<reference evidence="12" key="1">
    <citation type="submission" date="2022-01" db="EMBL/GenBank/DDBJ databases">
        <authorList>
            <person name="Jo J.-H."/>
            <person name="Im W.-T."/>
        </authorList>
    </citation>
    <scope>NUCLEOTIDE SEQUENCE</scope>
    <source>
        <strain evidence="12">NA20</strain>
    </source>
</reference>
<evidence type="ECO:0000256" key="6">
    <source>
        <dbReference type="ARBA" id="ARBA00022777"/>
    </source>
</evidence>
<dbReference type="RefSeq" id="WP_237874703.1">
    <property type="nucleotide sequence ID" value="NZ_JAKLTR010000012.1"/>
</dbReference>
<keyword evidence="4" id="KW-0808">Transferase</keyword>
<dbReference type="Pfam" id="PF02518">
    <property type="entry name" value="HATPase_c"/>
    <property type="match status" value="1"/>
</dbReference>
<dbReference type="PANTHER" id="PTHR24421">
    <property type="entry name" value="NITRATE/NITRITE SENSOR PROTEIN NARX-RELATED"/>
    <property type="match status" value="1"/>
</dbReference>
<keyword evidence="5" id="KW-0547">Nucleotide-binding</keyword>
<dbReference type="InterPro" id="IPR011712">
    <property type="entry name" value="Sig_transdc_His_kin_sub3_dim/P"/>
</dbReference>
<keyword evidence="13" id="KW-1185">Reference proteome</keyword>
<keyword evidence="8" id="KW-0902">Two-component regulatory system</keyword>
<evidence type="ECO:0000256" key="8">
    <source>
        <dbReference type="ARBA" id="ARBA00023012"/>
    </source>
</evidence>
<organism evidence="12 13">
    <name type="scientific">Terrimonas ginsenosidimutans</name>
    <dbReference type="NCBI Taxonomy" id="2908004"/>
    <lineage>
        <taxon>Bacteria</taxon>
        <taxon>Pseudomonadati</taxon>
        <taxon>Bacteroidota</taxon>
        <taxon>Chitinophagia</taxon>
        <taxon>Chitinophagales</taxon>
        <taxon>Chitinophagaceae</taxon>
        <taxon>Terrimonas</taxon>
    </lineage>
</organism>
<dbReference type="Pfam" id="PF07730">
    <property type="entry name" value="HisKA_3"/>
    <property type="match status" value="1"/>
</dbReference>
<protein>
    <recommendedName>
        <fullName evidence="2">histidine kinase</fullName>
        <ecNumber evidence="2">2.7.13.3</ecNumber>
    </recommendedName>
</protein>
<dbReference type="InterPro" id="IPR050482">
    <property type="entry name" value="Sensor_HK_TwoCompSys"/>
</dbReference>
<dbReference type="InterPro" id="IPR036890">
    <property type="entry name" value="HATPase_C_sf"/>
</dbReference>
<gene>
    <name evidence="12" type="ORF">LZZ85_17845</name>
</gene>
<sequence>MTDNLYILILLAMTGTAILVFFFILLQMRHQNRMHSGRRKMQEAEIQHQKELLESVITSQEAERKRIGMDLHDEIGAALSALRINIERKSAELSYPVFFSQCKTEIDQIIDNMRNIAHHLSPRISGSFGLHDAIHELADMINKTGKIKMQVLFDENKIPVFTNEQSPMALYRVLAELVNNTLKHASASQIILSVEIKDGKMELIYQDNGDGLQTTDMGKQGMGMRNIESRLSIIGAGWKLAQLQLQGYQMIINVPVDTRHFKQLQKPNPDDQHTHWTG</sequence>
<keyword evidence="6 12" id="KW-0418">Kinase</keyword>
<evidence type="ECO:0000256" key="7">
    <source>
        <dbReference type="ARBA" id="ARBA00022840"/>
    </source>
</evidence>
<evidence type="ECO:0000259" key="10">
    <source>
        <dbReference type="Pfam" id="PF02518"/>
    </source>
</evidence>
<dbReference type="EMBL" id="JAKLTR010000012">
    <property type="protein sequence ID" value="MCG2616165.1"/>
    <property type="molecule type" value="Genomic_DNA"/>
</dbReference>
<dbReference type="EC" id="2.7.13.3" evidence="2"/>
<keyword evidence="9" id="KW-0472">Membrane</keyword>
<keyword evidence="9" id="KW-1133">Transmembrane helix</keyword>
<evidence type="ECO:0000313" key="13">
    <source>
        <dbReference type="Proteomes" id="UP001165367"/>
    </source>
</evidence>
<evidence type="ECO:0000313" key="12">
    <source>
        <dbReference type="EMBL" id="MCG2616165.1"/>
    </source>
</evidence>
<evidence type="ECO:0000256" key="1">
    <source>
        <dbReference type="ARBA" id="ARBA00000085"/>
    </source>
</evidence>
<comment type="caution">
    <text evidence="12">The sequence shown here is derived from an EMBL/GenBank/DDBJ whole genome shotgun (WGS) entry which is preliminary data.</text>
</comment>
<evidence type="ECO:0000256" key="4">
    <source>
        <dbReference type="ARBA" id="ARBA00022679"/>
    </source>
</evidence>
<dbReference type="InterPro" id="IPR003594">
    <property type="entry name" value="HATPase_dom"/>
</dbReference>
<comment type="catalytic activity">
    <reaction evidence="1">
        <text>ATP + protein L-histidine = ADP + protein N-phospho-L-histidine.</text>
        <dbReference type="EC" id="2.7.13.3"/>
    </reaction>
</comment>